<dbReference type="AlphaFoldDB" id="A0A1H3JG76"/>
<evidence type="ECO:0000313" key="3">
    <source>
        <dbReference type="Proteomes" id="UP000183918"/>
    </source>
</evidence>
<dbReference type="InterPro" id="IPR021477">
    <property type="entry name" value="TVIIS_effector_SACOL2603_fam"/>
</dbReference>
<feature type="coiled-coil region" evidence="1">
    <location>
        <begin position="43"/>
        <end position="70"/>
    </location>
</feature>
<sequence>MSGKYNINENFIKDCAKKIKQSCDKLAKKDLSPVDNVTTLTANHNLQTSYQEMENLNEKLKKAITADADNITKLLQAHIEHDKAMKKENTK</sequence>
<evidence type="ECO:0000256" key="1">
    <source>
        <dbReference type="SAM" id="Coils"/>
    </source>
</evidence>
<accession>A0A1H3JG76</accession>
<keyword evidence="1" id="KW-0175">Coiled coil</keyword>
<evidence type="ECO:0000313" key="2">
    <source>
        <dbReference type="EMBL" id="SDY38525.1"/>
    </source>
</evidence>
<dbReference type="OrthoDB" id="9868042at2"/>
<dbReference type="Proteomes" id="UP000183918">
    <property type="component" value="Unassembled WGS sequence"/>
</dbReference>
<organism evidence="2 3">
    <name type="scientific">Lachnobacterium bovis DSM 14045</name>
    <dbReference type="NCBI Taxonomy" id="1122142"/>
    <lineage>
        <taxon>Bacteria</taxon>
        <taxon>Bacillati</taxon>
        <taxon>Bacillota</taxon>
        <taxon>Clostridia</taxon>
        <taxon>Lachnospirales</taxon>
        <taxon>Lachnospiraceae</taxon>
        <taxon>Lachnobacterium</taxon>
    </lineage>
</organism>
<protein>
    <submittedName>
        <fullName evidence="2">Type VII secretion effector, SACOL2603 family</fullName>
    </submittedName>
</protein>
<keyword evidence="3" id="KW-1185">Reference proteome</keyword>
<dbReference type="RefSeq" id="WP_074717505.1">
    <property type="nucleotide sequence ID" value="NZ_FNPG01000016.1"/>
</dbReference>
<reference evidence="2 3" key="1">
    <citation type="submission" date="2016-10" db="EMBL/GenBank/DDBJ databases">
        <authorList>
            <person name="de Groot N.N."/>
        </authorList>
    </citation>
    <scope>NUCLEOTIDE SEQUENCE [LARGE SCALE GENOMIC DNA]</scope>
    <source>
        <strain evidence="2 3">DSM 14045</strain>
    </source>
</reference>
<name>A0A1H3JG76_9FIRM</name>
<dbReference type="EMBL" id="FNPG01000016">
    <property type="protein sequence ID" value="SDY38525.1"/>
    <property type="molecule type" value="Genomic_DNA"/>
</dbReference>
<proteinExistence type="predicted"/>
<dbReference type="NCBIfam" id="TIGR04197">
    <property type="entry name" value="T7SS_SACOL2603"/>
    <property type="match status" value="1"/>
</dbReference>
<gene>
    <name evidence="2" type="ORF">SAMN02910414_01431</name>
</gene>
<dbReference type="STRING" id="1122142.SAMN02910414_01431"/>